<feature type="non-terminal residue" evidence="8">
    <location>
        <position position="1"/>
    </location>
</feature>
<comment type="subcellular location">
    <subcellularLocation>
        <location evidence="1">Nucleus</location>
    </subcellularLocation>
</comment>
<evidence type="ECO:0000256" key="4">
    <source>
        <dbReference type="ARBA" id="ARBA00023163"/>
    </source>
</evidence>
<dbReference type="InterPro" id="IPR044810">
    <property type="entry name" value="WRKY_plant"/>
</dbReference>
<dbReference type="GO" id="GO:0003700">
    <property type="term" value="F:DNA-binding transcription factor activity"/>
    <property type="evidence" value="ECO:0007669"/>
    <property type="project" value="InterPro"/>
</dbReference>
<dbReference type="InterPro" id="IPR003657">
    <property type="entry name" value="WRKY_dom"/>
</dbReference>
<name>A0A1D1XD72_9ARAE</name>
<keyword evidence="5" id="KW-0539">Nucleus</keyword>
<reference evidence="8" key="1">
    <citation type="submission" date="2015-07" db="EMBL/GenBank/DDBJ databases">
        <title>Transcriptome Assembly of Anthurium amnicola.</title>
        <authorList>
            <person name="Suzuki J."/>
        </authorList>
    </citation>
    <scope>NUCLEOTIDE SEQUENCE</scope>
</reference>
<dbReference type="GO" id="GO:0043565">
    <property type="term" value="F:sequence-specific DNA binding"/>
    <property type="evidence" value="ECO:0007669"/>
    <property type="project" value="InterPro"/>
</dbReference>
<dbReference type="EMBL" id="GDJX01027562">
    <property type="protein sequence ID" value="JAT40374.1"/>
    <property type="molecule type" value="Transcribed_RNA"/>
</dbReference>
<gene>
    <name evidence="8" type="primary">WRKY40_5</name>
    <name evidence="8" type="ORF">g.121370</name>
</gene>
<evidence type="ECO:0000256" key="3">
    <source>
        <dbReference type="ARBA" id="ARBA00023125"/>
    </source>
</evidence>
<dbReference type="PANTHER" id="PTHR31429">
    <property type="entry name" value="WRKY TRANSCRIPTION FACTOR 36-RELATED"/>
    <property type="match status" value="1"/>
</dbReference>
<evidence type="ECO:0000256" key="2">
    <source>
        <dbReference type="ARBA" id="ARBA00023015"/>
    </source>
</evidence>
<dbReference type="Gene3D" id="2.20.25.80">
    <property type="entry name" value="WRKY domain"/>
    <property type="match status" value="1"/>
</dbReference>
<dbReference type="Pfam" id="PF03106">
    <property type="entry name" value="WRKY"/>
    <property type="match status" value="1"/>
</dbReference>
<feature type="compositionally biased region" description="Basic and acidic residues" evidence="6">
    <location>
        <begin position="62"/>
        <end position="76"/>
    </location>
</feature>
<protein>
    <submittedName>
        <fullName evidence="8">Putative WRKY transcription factor 40</fullName>
    </submittedName>
</protein>
<keyword evidence="3" id="KW-0238">DNA-binding</keyword>
<dbReference type="SUPFAM" id="SSF118290">
    <property type="entry name" value="WRKY DNA-binding domain"/>
    <property type="match status" value="1"/>
</dbReference>
<accession>A0A1D1XD72</accession>
<evidence type="ECO:0000313" key="8">
    <source>
        <dbReference type="EMBL" id="JAT40374.1"/>
    </source>
</evidence>
<dbReference type="SMART" id="SM00774">
    <property type="entry name" value="WRKY"/>
    <property type="match status" value="1"/>
</dbReference>
<dbReference type="GO" id="GO:0005634">
    <property type="term" value="C:nucleus"/>
    <property type="evidence" value="ECO:0007669"/>
    <property type="project" value="UniProtKB-SubCell"/>
</dbReference>
<evidence type="ECO:0000256" key="6">
    <source>
        <dbReference type="SAM" id="MobiDB-lite"/>
    </source>
</evidence>
<feature type="region of interest" description="Disordered" evidence="6">
    <location>
        <begin position="1"/>
        <end position="25"/>
    </location>
</feature>
<dbReference type="PROSITE" id="PS50811">
    <property type="entry name" value="WRKY"/>
    <property type="match status" value="1"/>
</dbReference>
<evidence type="ECO:0000259" key="7">
    <source>
        <dbReference type="PROSITE" id="PS50811"/>
    </source>
</evidence>
<feature type="region of interest" description="Disordered" evidence="6">
    <location>
        <begin position="212"/>
        <end position="286"/>
    </location>
</feature>
<organism evidence="8">
    <name type="scientific">Anthurium amnicola</name>
    <dbReference type="NCBI Taxonomy" id="1678845"/>
    <lineage>
        <taxon>Eukaryota</taxon>
        <taxon>Viridiplantae</taxon>
        <taxon>Streptophyta</taxon>
        <taxon>Embryophyta</taxon>
        <taxon>Tracheophyta</taxon>
        <taxon>Spermatophyta</taxon>
        <taxon>Magnoliopsida</taxon>
        <taxon>Liliopsida</taxon>
        <taxon>Araceae</taxon>
        <taxon>Pothoideae</taxon>
        <taxon>Potheae</taxon>
        <taxon>Anthurium</taxon>
    </lineage>
</organism>
<feature type="compositionally biased region" description="Basic and acidic residues" evidence="6">
    <location>
        <begin position="1"/>
        <end position="18"/>
    </location>
</feature>
<evidence type="ECO:0000256" key="1">
    <source>
        <dbReference type="ARBA" id="ARBA00004123"/>
    </source>
</evidence>
<feature type="domain" description="WRKY" evidence="7">
    <location>
        <begin position="106"/>
        <end position="172"/>
    </location>
</feature>
<dbReference type="PANTHER" id="PTHR31429:SF38">
    <property type="entry name" value="WRKY TRANSCRIPTION FACTOR 40-RELATED"/>
    <property type="match status" value="1"/>
</dbReference>
<feature type="compositionally biased region" description="Polar residues" evidence="6">
    <location>
        <begin position="212"/>
        <end position="224"/>
    </location>
</feature>
<keyword evidence="2" id="KW-0805">Transcription regulation</keyword>
<keyword evidence="4" id="KW-0804">Transcription</keyword>
<feature type="region of interest" description="Disordered" evidence="6">
    <location>
        <begin position="163"/>
        <end position="197"/>
    </location>
</feature>
<proteinExistence type="predicted"/>
<dbReference type="InterPro" id="IPR036576">
    <property type="entry name" value="WRKY_dom_sf"/>
</dbReference>
<evidence type="ECO:0000256" key="5">
    <source>
        <dbReference type="ARBA" id="ARBA00023242"/>
    </source>
</evidence>
<sequence length="313" mass="34410">ETQREFKERGEHRPEMNTRRCGSQNDEVTQLVAELDRATTENKELKAMLHTVRNNYETLQAHAERIKREMDARTEDSSSPGSAKRRESEPPRQKTSRVLVRTEGDDTSLIVRDGYQWRKYGQKVTKDNPSPRAYFRCARAPECPVKKKVQRCADDQLVLEATYDGEHNHGLPGAPDSSNPLNGSLIGPDGRIPSSLLSVDPVQPTVTVDLTLSGATPDRTSPQPSVIPKNTGNSNSNNKKKKKKERSNSGGSSTDEDGSRGAKRSGSNEAVALHGNSRSMEQYMSDLMRDPNFRTALAGAVASSILRTPPAGG</sequence>
<feature type="region of interest" description="Disordered" evidence="6">
    <location>
        <begin position="61"/>
        <end position="105"/>
    </location>
</feature>
<dbReference type="AlphaFoldDB" id="A0A1D1XD72"/>